<dbReference type="EMBL" id="BSYO01000033">
    <property type="protein sequence ID" value="GMH27384.1"/>
    <property type="molecule type" value="Genomic_DNA"/>
</dbReference>
<proteinExistence type="predicted"/>
<comment type="caution">
    <text evidence="2">The sequence shown here is derived from an EMBL/GenBank/DDBJ whole genome shotgun (WGS) entry which is preliminary data.</text>
</comment>
<dbReference type="PANTHER" id="PTHR35313">
    <property type="entry name" value="NO EXINE FORMATION 1"/>
    <property type="match status" value="1"/>
</dbReference>
<keyword evidence="1" id="KW-1133">Transmembrane helix</keyword>
<keyword evidence="1" id="KW-0812">Transmembrane</keyword>
<organism evidence="2 3">
    <name type="scientific">Nepenthes gracilis</name>
    <name type="common">Slender pitcher plant</name>
    <dbReference type="NCBI Taxonomy" id="150966"/>
    <lineage>
        <taxon>Eukaryota</taxon>
        <taxon>Viridiplantae</taxon>
        <taxon>Streptophyta</taxon>
        <taxon>Embryophyta</taxon>
        <taxon>Tracheophyta</taxon>
        <taxon>Spermatophyta</taxon>
        <taxon>Magnoliopsida</taxon>
        <taxon>eudicotyledons</taxon>
        <taxon>Gunneridae</taxon>
        <taxon>Pentapetalae</taxon>
        <taxon>Caryophyllales</taxon>
        <taxon>Nepenthaceae</taxon>
        <taxon>Nepenthes</taxon>
    </lineage>
</organism>
<keyword evidence="1" id="KW-0472">Membrane</keyword>
<feature type="transmembrane region" description="Helical" evidence="1">
    <location>
        <begin position="64"/>
        <end position="83"/>
    </location>
</feature>
<keyword evidence="3" id="KW-1185">Reference proteome</keyword>
<protein>
    <submittedName>
        <fullName evidence="2">Uncharacterized protein</fullName>
    </submittedName>
</protein>
<feature type="transmembrane region" description="Helical" evidence="1">
    <location>
        <begin position="113"/>
        <end position="139"/>
    </location>
</feature>
<evidence type="ECO:0000313" key="2">
    <source>
        <dbReference type="EMBL" id="GMH27384.1"/>
    </source>
</evidence>
<feature type="transmembrane region" description="Helical" evidence="1">
    <location>
        <begin position="90"/>
        <end position="107"/>
    </location>
</feature>
<accession>A0AAD3TDP3</accession>
<reference evidence="2" key="1">
    <citation type="submission" date="2023-05" db="EMBL/GenBank/DDBJ databases">
        <title>Nepenthes gracilis genome sequencing.</title>
        <authorList>
            <person name="Fukushima K."/>
        </authorList>
    </citation>
    <scope>NUCLEOTIDE SEQUENCE</scope>
    <source>
        <strain evidence="2">SING2019-196</strain>
    </source>
</reference>
<dbReference type="AlphaFoldDB" id="A0AAD3TDP3"/>
<evidence type="ECO:0000256" key="1">
    <source>
        <dbReference type="SAM" id="Phobius"/>
    </source>
</evidence>
<feature type="transmembrane region" description="Helical" evidence="1">
    <location>
        <begin position="37"/>
        <end position="58"/>
    </location>
</feature>
<gene>
    <name evidence="2" type="ORF">Nepgr_029227</name>
</gene>
<evidence type="ECO:0000313" key="3">
    <source>
        <dbReference type="Proteomes" id="UP001279734"/>
    </source>
</evidence>
<dbReference type="PANTHER" id="PTHR35313:SF1">
    <property type="entry name" value="NO EXINE FORMATION 1"/>
    <property type="match status" value="1"/>
</dbReference>
<sequence>MRRFPPPPWRYSRCCHPNPWSHGLLHPRFHQLQARTLTLFSLSIACCLFVSLLSLPLFSRGPPSLLLLLPLPSASGFCLARFFRKKSLSSYFVFVVLGSLMVMWFVMHNFWDLSLWLAGVSLKSLCKLIVASIVLAVAIPGLALFPPKFQFLTKVALIGHALPMFSHAGDHIKVCGMGLGSSTFSHFSTTAALQVFSVSHLLFLLLNLSGFAVKLFLKLFNGGMIILAWTNYIY</sequence>
<feature type="transmembrane region" description="Helical" evidence="1">
    <location>
        <begin position="215"/>
        <end position="233"/>
    </location>
</feature>
<dbReference type="Proteomes" id="UP001279734">
    <property type="component" value="Unassembled WGS sequence"/>
</dbReference>
<name>A0AAD3TDP3_NEPGR</name>